<dbReference type="EMBL" id="ASPP01008144">
    <property type="protein sequence ID" value="ETO26007.1"/>
    <property type="molecule type" value="Genomic_DNA"/>
</dbReference>
<reference evidence="2 3" key="1">
    <citation type="journal article" date="2013" name="Curr. Biol.">
        <title>The Genome of the Foraminiferan Reticulomyxa filosa.</title>
        <authorList>
            <person name="Glockner G."/>
            <person name="Hulsmann N."/>
            <person name="Schleicher M."/>
            <person name="Noegel A.A."/>
            <person name="Eichinger L."/>
            <person name="Gallinger C."/>
            <person name="Pawlowski J."/>
            <person name="Sierra R."/>
            <person name="Euteneuer U."/>
            <person name="Pillet L."/>
            <person name="Moustafa A."/>
            <person name="Platzer M."/>
            <person name="Groth M."/>
            <person name="Szafranski K."/>
            <person name="Schliwa M."/>
        </authorList>
    </citation>
    <scope>NUCLEOTIDE SEQUENCE [LARGE SCALE GENOMIC DNA]</scope>
</reference>
<keyword evidence="1" id="KW-1133">Transmembrane helix</keyword>
<dbReference type="AlphaFoldDB" id="X6NKV4"/>
<accession>X6NKV4</accession>
<keyword evidence="3" id="KW-1185">Reference proteome</keyword>
<keyword evidence="1" id="KW-0812">Transmembrane</keyword>
<comment type="caution">
    <text evidence="2">The sequence shown here is derived from an EMBL/GenBank/DDBJ whole genome shotgun (WGS) entry which is preliminary data.</text>
</comment>
<feature type="transmembrane region" description="Helical" evidence="1">
    <location>
        <begin position="265"/>
        <end position="284"/>
    </location>
</feature>
<evidence type="ECO:0000313" key="3">
    <source>
        <dbReference type="Proteomes" id="UP000023152"/>
    </source>
</evidence>
<evidence type="ECO:0000256" key="1">
    <source>
        <dbReference type="SAM" id="Phobius"/>
    </source>
</evidence>
<protein>
    <submittedName>
        <fullName evidence="2">Uncharacterized protein</fullName>
    </submittedName>
</protein>
<evidence type="ECO:0000313" key="2">
    <source>
        <dbReference type="EMBL" id="ETO26007.1"/>
    </source>
</evidence>
<dbReference type="Proteomes" id="UP000023152">
    <property type="component" value="Unassembled WGS sequence"/>
</dbReference>
<gene>
    <name evidence="2" type="ORF">RFI_11129</name>
</gene>
<feature type="transmembrane region" description="Helical" evidence="1">
    <location>
        <begin position="48"/>
        <end position="72"/>
    </location>
</feature>
<organism evidence="2 3">
    <name type="scientific">Reticulomyxa filosa</name>
    <dbReference type="NCBI Taxonomy" id="46433"/>
    <lineage>
        <taxon>Eukaryota</taxon>
        <taxon>Sar</taxon>
        <taxon>Rhizaria</taxon>
        <taxon>Retaria</taxon>
        <taxon>Foraminifera</taxon>
        <taxon>Monothalamids</taxon>
        <taxon>Reticulomyxidae</taxon>
        <taxon>Reticulomyxa</taxon>
    </lineage>
</organism>
<proteinExistence type="predicted"/>
<sequence length="306" mass="35804">MTFKISNKYYKYLYIPNKKDNCSNLTSKYDEVRTILFYVFHRKRFEKLFAILLFFKAFLKIFALLSSNSAFFQVAISNKRRDINKSVIFSETSSTAKTKGSKSWAMSNDGNNSMSSQKGLSYQQFAESYFALLLRIMKKVPFSRAKKTDTNVVFFVRQSNKQFFEIKKQQQQQNEQMPNCSHNIAEQKIFEGLEVPGLDSITKRVCYPNHEQTWNDQLPLTQPVCNTNTNELMKQVDELRRLNGVRYQDAIRAVQLQMLFDHFSVRYPVGFLVLLLCFICLQRCDQKGRRKKKKGGCVRKCRGSFS</sequence>
<keyword evidence="1" id="KW-0472">Membrane</keyword>
<name>X6NKV4_RETFI</name>